<reference evidence="1" key="1">
    <citation type="submission" date="2023-08" db="EMBL/GenBank/DDBJ databases">
        <title>Chromosome-level Genome Assembly of mud carp (Cirrhinus molitorella).</title>
        <authorList>
            <person name="Liu H."/>
        </authorList>
    </citation>
    <scope>NUCLEOTIDE SEQUENCE</scope>
    <source>
        <strain evidence="1">Prfri</strain>
        <tissue evidence="1">Muscle</tissue>
    </source>
</reference>
<evidence type="ECO:0000313" key="2">
    <source>
        <dbReference type="Proteomes" id="UP001187343"/>
    </source>
</evidence>
<organism evidence="1 2">
    <name type="scientific">Cirrhinus molitorella</name>
    <name type="common">mud carp</name>
    <dbReference type="NCBI Taxonomy" id="172907"/>
    <lineage>
        <taxon>Eukaryota</taxon>
        <taxon>Metazoa</taxon>
        <taxon>Chordata</taxon>
        <taxon>Craniata</taxon>
        <taxon>Vertebrata</taxon>
        <taxon>Euteleostomi</taxon>
        <taxon>Actinopterygii</taxon>
        <taxon>Neopterygii</taxon>
        <taxon>Teleostei</taxon>
        <taxon>Ostariophysi</taxon>
        <taxon>Cypriniformes</taxon>
        <taxon>Cyprinidae</taxon>
        <taxon>Labeoninae</taxon>
        <taxon>Labeonini</taxon>
        <taxon>Cirrhinus</taxon>
    </lineage>
</organism>
<dbReference type="EMBL" id="JAUYZG010000001">
    <property type="protein sequence ID" value="KAK2915770.1"/>
    <property type="molecule type" value="Genomic_DNA"/>
</dbReference>
<dbReference type="AlphaFoldDB" id="A0AA88QJ64"/>
<keyword evidence="2" id="KW-1185">Reference proteome</keyword>
<name>A0AA88QJ64_9TELE</name>
<gene>
    <name evidence="1" type="ORF">Q8A67_000144</name>
</gene>
<proteinExistence type="predicted"/>
<evidence type="ECO:0000313" key="1">
    <source>
        <dbReference type="EMBL" id="KAK2915770.1"/>
    </source>
</evidence>
<protein>
    <submittedName>
        <fullName evidence="1">Uncharacterized protein</fullName>
    </submittedName>
</protein>
<sequence>MASSTRLRRRNSLDKPPDISDVIYLKEEFIALYERHYHELQECIQALSHLINTFEEDFRHGIIPPLTAAATLPATVAPIPAATKGKS</sequence>
<comment type="caution">
    <text evidence="1">The sequence shown here is derived from an EMBL/GenBank/DDBJ whole genome shotgun (WGS) entry which is preliminary data.</text>
</comment>
<dbReference type="Proteomes" id="UP001187343">
    <property type="component" value="Unassembled WGS sequence"/>
</dbReference>
<accession>A0AA88QJ64</accession>